<evidence type="ECO:0000256" key="7">
    <source>
        <dbReference type="ARBA" id="ARBA00022989"/>
    </source>
</evidence>
<dbReference type="GO" id="GO:1990904">
    <property type="term" value="C:ribonucleoprotein complex"/>
    <property type="evidence" value="ECO:0007669"/>
    <property type="project" value="UniProtKB-KW"/>
</dbReference>
<dbReference type="InterPro" id="IPR038097">
    <property type="entry name" value="Ribosomal_eL36_sf"/>
</dbReference>
<evidence type="ECO:0000256" key="9">
    <source>
        <dbReference type="ARBA" id="ARBA00023274"/>
    </source>
</evidence>
<reference evidence="12" key="1">
    <citation type="submission" date="2020-10" db="EMBL/GenBank/DDBJ databases">
        <authorList>
            <person name="Kikuchi T."/>
        </authorList>
    </citation>
    <scope>NUCLEOTIDE SEQUENCE</scope>
    <source>
        <strain evidence="12">NKZ352</strain>
    </source>
</reference>
<accession>A0A8S1HY69</accession>
<keyword evidence="7 11" id="KW-1133">Transmembrane helix</keyword>
<dbReference type="Proteomes" id="UP000835052">
    <property type="component" value="Unassembled WGS sequence"/>
</dbReference>
<dbReference type="GO" id="GO:0016236">
    <property type="term" value="P:macroautophagy"/>
    <property type="evidence" value="ECO:0007669"/>
    <property type="project" value="TreeGrafter"/>
</dbReference>
<comment type="similarity">
    <text evidence="3">Belongs to the EI24 family.</text>
</comment>
<sequence length="419" mass="48201">MAKIVWTFITDFAHGVIDAIHGLTFLLDLDHDEEYVPINDVPLKSPVTVLLHRRAVGKLLKKAEQEGIESLKNVEKKPEGQIMRHRERAWKRVLQCAAFNLLFVLILKLLSLILALFIGFFWDVSYADFLSHFFCLPIFLVSRILLALWFSDISGACLRRMNAPDPKPVCWKQVVADMMSSILLGVLFLLQSLGAEYLPLPIITPIISFVHMSLLNSMYSFEYLWSSRNVTRPERVMRIESKWPYFVGFGAPLTLASSLTSSFLVNGCIFASVFPFFIISTYMAHWDRKYPGAEVPVVRIFTPSELITRKITLLITSYVIPEGLTVGLHKGFHATQIERKPRQNRRKGVASKKTKVVRELVREIAGFAPYERRVLEMLRISKDKRALKFLKKRIGTHLRAKKKREELQNVIVAQRKHHK</sequence>
<dbReference type="GO" id="GO:0005840">
    <property type="term" value="C:ribosome"/>
    <property type="evidence" value="ECO:0007669"/>
    <property type="project" value="UniProtKB-KW"/>
</dbReference>
<name>A0A8S1HY69_9PELO</name>
<dbReference type="GO" id="GO:0005783">
    <property type="term" value="C:endoplasmic reticulum"/>
    <property type="evidence" value="ECO:0007669"/>
    <property type="project" value="TreeGrafter"/>
</dbReference>
<comment type="caution">
    <text evidence="12">The sequence shown here is derived from an EMBL/GenBank/DDBJ whole genome shotgun (WGS) entry which is preliminary data.</text>
</comment>
<keyword evidence="6 10" id="KW-0689">Ribosomal protein</keyword>
<feature type="transmembrane region" description="Helical" evidence="11">
    <location>
        <begin position="264"/>
        <end position="284"/>
    </location>
</feature>
<comment type="subunit">
    <text evidence="4">Component of the large ribosomal subunit.</text>
</comment>
<dbReference type="Gene3D" id="1.10.10.1760">
    <property type="entry name" value="60S ribosomal protein L36"/>
    <property type="match status" value="1"/>
</dbReference>
<organism evidence="12 13">
    <name type="scientific">Caenorhabditis auriculariae</name>
    <dbReference type="NCBI Taxonomy" id="2777116"/>
    <lineage>
        <taxon>Eukaryota</taxon>
        <taxon>Metazoa</taxon>
        <taxon>Ecdysozoa</taxon>
        <taxon>Nematoda</taxon>
        <taxon>Chromadorea</taxon>
        <taxon>Rhabditida</taxon>
        <taxon>Rhabditina</taxon>
        <taxon>Rhabditomorpha</taxon>
        <taxon>Rhabditoidea</taxon>
        <taxon>Rhabditidae</taxon>
        <taxon>Peloderinae</taxon>
        <taxon>Caenorhabditis</taxon>
    </lineage>
</organism>
<dbReference type="EMBL" id="CAJGYM010000176">
    <property type="protein sequence ID" value="CAD6199447.1"/>
    <property type="molecule type" value="Genomic_DNA"/>
</dbReference>
<feature type="transmembrane region" description="Helical" evidence="11">
    <location>
        <begin position="93"/>
        <end position="118"/>
    </location>
</feature>
<evidence type="ECO:0000256" key="3">
    <source>
        <dbReference type="ARBA" id="ARBA00010970"/>
    </source>
</evidence>
<dbReference type="GO" id="GO:0016020">
    <property type="term" value="C:membrane"/>
    <property type="evidence" value="ECO:0007669"/>
    <property type="project" value="UniProtKB-SubCell"/>
</dbReference>
<dbReference type="Pfam" id="PF07264">
    <property type="entry name" value="EI24"/>
    <property type="match status" value="1"/>
</dbReference>
<evidence type="ECO:0000256" key="11">
    <source>
        <dbReference type="SAM" id="Phobius"/>
    </source>
</evidence>
<dbReference type="AlphaFoldDB" id="A0A8S1HY69"/>
<comment type="subcellular location">
    <subcellularLocation>
        <location evidence="1">Membrane</location>
        <topology evidence="1">Multi-pass membrane protein</topology>
    </subcellularLocation>
</comment>
<evidence type="ECO:0000256" key="10">
    <source>
        <dbReference type="RuleBase" id="RU000665"/>
    </source>
</evidence>
<feature type="transmembrane region" description="Helical" evidence="11">
    <location>
        <begin position="130"/>
        <end position="150"/>
    </location>
</feature>
<dbReference type="OrthoDB" id="266518at2759"/>
<proteinExistence type="inferred from homology"/>
<dbReference type="Pfam" id="PF01158">
    <property type="entry name" value="Ribosomal_L36e"/>
    <property type="match status" value="1"/>
</dbReference>
<evidence type="ECO:0000256" key="8">
    <source>
        <dbReference type="ARBA" id="ARBA00023136"/>
    </source>
</evidence>
<evidence type="ECO:0000256" key="1">
    <source>
        <dbReference type="ARBA" id="ARBA00004141"/>
    </source>
</evidence>
<evidence type="ECO:0000256" key="5">
    <source>
        <dbReference type="ARBA" id="ARBA00022692"/>
    </source>
</evidence>
<keyword evidence="9 10" id="KW-0687">Ribonucleoprotein</keyword>
<comment type="similarity">
    <text evidence="2 10">Belongs to the eukaryotic ribosomal protein eL36 family.</text>
</comment>
<evidence type="ECO:0000256" key="6">
    <source>
        <dbReference type="ARBA" id="ARBA00022980"/>
    </source>
</evidence>
<evidence type="ECO:0000313" key="12">
    <source>
        <dbReference type="EMBL" id="CAD6199447.1"/>
    </source>
</evidence>
<keyword evidence="8 11" id="KW-0472">Membrane</keyword>
<dbReference type="InterPro" id="IPR000509">
    <property type="entry name" value="Ribosomal_eL36"/>
</dbReference>
<gene>
    <name evidence="12" type="ORF">CAUJ_LOCUS15350</name>
</gene>
<evidence type="ECO:0000256" key="2">
    <source>
        <dbReference type="ARBA" id="ARBA00006509"/>
    </source>
</evidence>
<protein>
    <recommendedName>
        <fullName evidence="10">60S ribosomal protein L36</fullName>
    </recommendedName>
</protein>
<keyword evidence="13" id="KW-1185">Reference proteome</keyword>
<dbReference type="GO" id="GO:0003735">
    <property type="term" value="F:structural constituent of ribosome"/>
    <property type="evidence" value="ECO:0007669"/>
    <property type="project" value="InterPro"/>
</dbReference>
<dbReference type="PANTHER" id="PTHR21389">
    <property type="entry name" value="P53 INDUCED PROTEIN"/>
    <property type="match status" value="1"/>
</dbReference>
<evidence type="ECO:0000256" key="4">
    <source>
        <dbReference type="ARBA" id="ARBA00011133"/>
    </source>
</evidence>
<evidence type="ECO:0000313" key="13">
    <source>
        <dbReference type="Proteomes" id="UP000835052"/>
    </source>
</evidence>
<dbReference type="FunFam" id="1.10.10.1760:FF:000001">
    <property type="entry name" value="60S ribosomal protein L36"/>
    <property type="match status" value="1"/>
</dbReference>
<dbReference type="PROSITE" id="PS01190">
    <property type="entry name" value="RIBOSOMAL_L36E"/>
    <property type="match status" value="1"/>
</dbReference>
<dbReference type="GO" id="GO:0006412">
    <property type="term" value="P:translation"/>
    <property type="evidence" value="ECO:0007669"/>
    <property type="project" value="InterPro"/>
</dbReference>
<dbReference type="PANTHER" id="PTHR21389:SF0">
    <property type="entry name" value="ETOPOSIDE-INDUCED PROTEIN 2.4 HOMOLOG"/>
    <property type="match status" value="1"/>
</dbReference>
<dbReference type="InterPro" id="IPR059112">
    <property type="entry name" value="CysZ/EI24"/>
</dbReference>
<keyword evidence="5 11" id="KW-0812">Transmembrane</keyword>